<name>A0ABY7B7H0_9PSEU</name>
<dbReference type="Proteomes" id="UP001163203">
    <property type="component" value="Chromosome"/>
</dbReference>
<reference evidence="1" key="1">
    <citation type="submission" date="2022-11" db="EMBL/GenBank/DDBJ databases">
        <authorList>
            <person name="Mo P."/>
        </authorList>
    </citation>
    <scope>NUCLEOTIDE SEQUENCE</scope>
    <source>
        <strain evidence="1">HUAS 11-8</strain>
    </source>
</reference>
<sequence length="275" mass="30910">MPLRVLRFAGLEPWRTRGESGSMADREHVFATERRALLAEGNRLKAHYAEVGFTAGGKAAIYRVFDLHDRYEELLPESVVARCPFTGSAVPWPIDSVDLDGWYWDYDNPARRLRGRVLPTWLAMGGAVRLAEPVASAPFFCMPGPDAPYVVPRLLAHPQVRAVVAQLPIGPHTGWAVTYFGTRRHLGVDLENLWGTRRYEVYYDNGCWKGWAGRQQHTGDYDFDLGPWLDSGKLLWIAPDDSGATLREGLPGCPYVDLGGTRKLQMIHDGKITRY</sequence>
<evidence type="ECO:0008006" key="3">
    <source>
        <dbReference type="Google" id="ProtNLM"/>
    </source>
</evidence>
<organism evidence="1 2">
    <name type="scientific">Amycolatopsis cynarae</name>
    <dbReference type="NCBI Taxonomy" id="2995223"/>
    <lineage>
        <taxon>Bacteria</taxon>
        <taxon>Bacillati</taxon>
        <taxon>Actinomycetota</taxon>
        <taxon>Actinomycetes</taxon>
        <taxon>Pseudonocardiales</taxon>
        <taxon>Pseudonocardiaceae</taxon>
        <taxon>Amycolatopsis</taxon>
    </lineage>
</organism>
<keyword evidence="2" id="KW-1185">Reference proteome</keyword>
<gene>
    <name evidence="1" type="ORF">ORV05_09025</name>
</gene>
<evidence type="ECO:0000313" key="2">
    <source>
        <dbReference type="Proteomes" id="UP001163203"/>
    </source>
</evidence>
<accession>A0ABY7B7H0</accession>
<protein>
    <recommendedName>
        <fullName evidence="3">DUF427 domain-containing protein</fullName>
    </recommendedName>
</protein>
<dbReference type="RefSeq" id="WP_268757990.1">
    <property type="nucleotide sequence ID" value="NZ_CP113836.1"/>
</dbReference>
<evidence type="ECO:0000313" key="1">
    <source>
        <dbReference type="EMBL" id="WAL67895.1"/>
    </source>
</evidence>
<proteinExistence type="predicted"/>
<dbReference type="EMBL" id="CP113836">
    <property type="protein sequence ID" value="WAL67895.1"/>
    <property type="molecule type" value="Genomic_DNA"/>
</dbReference>